<evidence type="ECO:0000256" key="1">
    <source>
        <dbReference type="SAM" id="SignalP"/>
    </source>
</evidence>
<reference evidence="2 3" key="1">
    <citation type="submission" date="2017-09" db="EMBL/GenBank/DDBJ databases">
        <title>WGS assembly of Aquilegia coerulea Goldsmith.</title>
        <authorList>
            <person name="Hodges S."/>
            <person name="Kramer E."/>
            <person name="Nordborg M."/>
            <person name="Tomkins J."/>
            <person name="Borevitz J."/>
            <person name="Derieg N."/>
            <person name="Yan J."/>
            <person name="Mihaltcheva S."/>
            <person name="Hayes R.D."/>
            <person name="Rokhsar D."/>
        </authorList>
    </citation>
    <scope>NUCLEOTIDE SEQUENCE [LARGE SCALE GENOMIC DNA]</scope>
    <source>
        <strain evidence="3">cv. Goldsmith</strain>
    </source>
</reference>
<organism evidence="2 3">
    <name type="scientific">Aquilegia coerulea</name>
    <name type="common">Rocky mountain columbine</name>
    <dbReference type="NCBI Taxonomy" id="218851"/>
    <lineage>
        <taxon>Eukaryota</taxon>
        <taxon>Viridiplantae</taxon>
        <taxon>Streptophyta</taxon>
        <taxon>Embryophyta</taxon>
        <taxon>Tracheophyta</taxon>
        <taxon>Spermatophyta</taxon>
        <taxon>Magnoliopsida</taxon>
        <taxon>Ranunculales</taxon>
        <taxon>Ranunculaceae</taxon>
        <taxon>Thalictroideae</taxon>
        <taxon>Aquilegia</taxon>
    </lineage>
</organism>
<dbReference type="OrthoDB" id="1912652at2759"/>
<gene>
    <name evidence="2" type="ORF">AQUCO_01700160v1</name>
</gene>
<dbReference type="Proteomes" id="UP000230069">
    <property type="component" value="Unassembled WGS sequence"/>
</dbReference>
<keyword evidence="3" id="KW-1185">Reference proteome</keyword>
<protein>
    <submittedName>
        <fullName evidence="2">Uncharacterized protein</fullName>
    </submittedName>
</protein>
<proteinExistence type="predicted"/>
<evidence type="ECO:0000313" key="3">
    <source>
        <dbReference type="Proteomes" id="UP000230069"/>
    </source>
</evidence>
<feature type="chain" id="PRO_5013895604" evidence="1">
    <location>
        <begin position="26"/>
        <end position="77"/>
    </location>
</feature>
<name>A0A2G5DLH5_AQUCA</name>
<evidence type="ECO:0000313" key="2">
    <source>
        <dbReference type="EMBL" id="PIA44361.1"/>
    </source>
</evidence>
<feature type="signal peptide" evidence="1">
    <location>
        <begin position="1"/>
        <end position="25"/>
    </location>
</feature>
<dbReference type="EMBL" id="KZ305034">
    <property type="protein sequence ID" value="PIA44361.1"/>
    <property type="molecule type" value="Genomic_DNA"/>
</dbReference>
<keyword evidence="1" id="KW-0732">Signal</keyword>
<accession>A0A2G5DLH5</accession>
<dbReference type="InParanoid" id="A0A2G5DLH5"/>
<sequence length="77" mass="9216">MNQITLPHTKLILLGFTLNLKTVQTVLLKQNVPYYTITQHETFHTHKLYHHRRTHTDSTLLQNPSFALYSWWSDWPV</sequence>
<dbReference type="AlphaFoldDB" id="A0A2G5DLH5"/>